<keyword evidence="8" id="KW-1185">Reference proteome</keyword>
<feature type="domain" description="Yeast cell wall synthesis Kre9/Knh1-like N-terminal" evidence="6">
    <location>
        <begin position="24"/>
        <end position="130"/>
    </location>
</feature>
<dbReference type="Pfam" id="PF10342">
    <property type="entry name" value="Kre9_KNH"/>
    <property type="match status" value="1"/>
</dbReference>
<feature type="chain" id="PRO_5040919236" description="Cell wall synthesis protein KRE9" evidence="4">
    <location>
        <begin position="19"/>
        <end position="278"/>
    </location>
</feature>
<dbReference type="GO" id="GO:0005576">
    <property type="term" value="C:extracellular region"/>
    <property type="evidence" value="ECO:0007669"/>
    <property type="project" value="TreeGrafter"/>
</dbReference>
<dbReference type="EMBL" id="CANTUO010000003">
    <property type="protein sequence ID" value="CAI5758859.1"/>
    <property type="molecule type" value="Genomic_DNA"/>
</dbReference>
<dbReference type="InterPro" id="IPR045328">
    <property type="entry name" value="Kre9/Knh1"/>
</dbReference>
<evidence type="ECO:0000259" key="6">
    <source>
        <dbReference type="Pfam" id="PF10342"/>
    </source>
</evidence>
<dbReference type="OrthoDB" id="2432613at2759"/>
<evidence type="ECO:0000256" key="2">
    <source>
        <dbReference type="ARBA" id="ARBA00006816"/>
    </source>
</evidence>
<comment type="similarity">
    <text evidence="2">Belongs to the KRE9/KNH1 family.</text>
</comment>
<evidence type="ECO:0000256" key="4">
    <source>
        <dbReference type="SAM" id="SignalP"/>
    </source>
</evidence>
<dbReference type="PANTHER" id="PTHR28154">
    <property type="entry name" value="CELL WALL SYNTHESIS PROTEIN KNH1-RELATED"/>
    <property type="match status" value="1"/>
</dbReference>
<name>A0A9W4TXH9_9ASCO</name>
<keyword evidence="3 4" id="KW-0732">Signal</keyword>
<dbReference type="Pfam" id="PF05390">
    <property type="entry name" value="Kre9_KNH1_C"/>
    <property type="match status" value="1"/>
</dbReference>
<dbReference type="AlphaFoldDB" id="A0A9W4TXH9"/>
<evidence type="ECO:0008006" key="9">
    <source>
        <dbReference type="Google" id="ProtNLM"/>
    </source>
</evidence>
<feature type="domain" description="Yeast cell wall synthesis Kre9/Knh1 C-terminal" evidence="5">
    <location>
        <begin position="171"/>
        <end position="266"/>
    </location>
</feature>
<comment type="function">
    <text evidence="1">Involved in cell wall beta(1-&gt;6) glucan synthesis.</text>
</comment>
<dbReference type="GO" id="GO:0042546">
    <property type="term" value="P:cell wall biogenesis"/>
    <property type="evidence" value="ECO:0007669"/>
    <property type="project" value="InterPro"/>
</dbReference>
<gene>
    <name evidence="7" type="ORF">CANVERA_P3371</name>
</gene>
<sequence length="278" mass="30674">MKFSFTFLILLIINLIKADVDITSPKSGDSFSGSSGKASFQVSWKDDSDSDDQKSISNVQTYTISLCTGENSQIQCWPTPLVDKRQISGSEPSVDIELDQSDYPNGYYYIQIYSEFSGSAYTIHYSQRFRLTDMSGSNVVNKQTTTATFSMSVTGAQPGDQAVGFASASVDSASFTVPYTLQTGRTRYAPMQMQPGSKVTATTWTRKFPTSSVSYYSTKMKSPNIQSTITPGWSYTAESAVNYATIAPYPTNWYAASERVSQATISGATKRKRRWLDD</sequence>
<dbReference type="GO" id="GO:0031505">
    <property type="term" value="P:fungal-type cell wall organization"/>
    <property type="evidence" value="ECO:0007669"/>
    <property type="project" value="TreeGrafter"/>
</dbReference>
<dbReference type="InterPro" id="IPR018466">
    <property type="entry name" value="Kre9/Knh1-like_N"/>
</dbReference>
<reference evidence="7" key="1">
    <citation type="submission" date="2022-12" db="EMBL/GenBank/DDBJ databases">
        <authorList>
            <person name="Brejova B."/>
        </authorList>
    </citation>
    <scope>NUCLEOTIDE SEQUENCE</scope>
</reference>
<evidence type="ECO:0000256" key="1">
    <source>
        <dbReference type="ARBA" id="ARBA00004010"/>
    </source>
</evidence>
<feature type="signal peptide" evidence="4">
    <location>
        <begin position="1"/>
        <end position="18"/>
    </location>
</feature>
<dbReference type="GO" id="GO:0006078">
    <property type="term" value="P:(1-&gt;6)-beta-D-glucan biosynthetic process"/>
    <property type="evidence" value="ECO:0007669"/>
    <property type="project" value="InterPro"/>
</dbReference>
<evidence type="ECO:0000256" key="3">
    <source>
        <dbReference type="ARBA" id="ARBA00022729"/>
    </source>
</evidence>
<evidence type="ECO:0000313" key="7">
    <source>
        <dbReference type="EMBL" id="CAI5758859.1"/>
    </source>
</evidence>
<organism evidence="7 8">
    <name type="scientific">Candida verbasci</name>
    <dbReference type="NCBI Taxonomy" id="1227364"/>
    <lineage>
        <taxon>Eukaryota</taxon>
        <taxon>Fungi</taxon>
        <taxon>Dikarya</taxon>
        <taxon>Ascomycota</taxon>
        <taxon>Saccharomycotina</taxon>
        <taxon>Pichiomycetes</taxon>
        <taxon>Debaryomycetaceae</taxon>
        <taxon>Candida/Lodderomyces clade</taxon>
        <taxon>Candida</taxon>
    </lineage>
</organism>
<dbReference type="Proteomes" id="UP001152885">
    <property type="component" value="Unassembled WGS sequence"/>
</dbReference>
<accession>A0A9W4TXH9</accession>
<evidence type="ECO:0000313" key="8">
    <source>
        <dbReference type="Proteomes" id="UP001152885"/>
    </source>
</evidence>
<dbReference type="InterPro" id="IPR008659">
    <property type="entry name" value="Kre9/Knh1_C"/>
</dbReference>
<proteinExistence type="inferred from homology"/>
<evidence type="ECO:0000259" key="5">
    <source>
        <dbReference type="Pfam" id="PF05390"/>
    </source>
</evidence>
<comment type="caution">
    <text evidence="7">The sequence shown here is derived from an EMBL/GenBank/DDBJ whole genome shotgun (WGS) entry which is preliminary data.</text>
</comment>
<protein>
    <recommendedName>
        <fullName evidence="9">Cell wall synthesis protein KRE9</fullName>
    </recommendedName>
</protein>
<dbReference type="PANTHER" id="PTHR28154:SF1">
    <property type="entry name" value="CELL WALL SYNTHESIS PROTEIN KNH1-RELATED"/>
    <property type="match status" value="1"/>
</dbReference>